<protein>
    <submittedName>
        <fullName evidence="2">Uncharacterized protein</fullName>
    </submittedName>
</protein>
<comment type="caution">
    <text evidence="2">The sequence shown here is derived from an EMBL/GenBank/DDBJ whole genome shotgun (WGS) entry which is preliminary data.</text>
</comment>
<dbReference type="Proteomes" id="UP001145742">
    <property type="component" value="Unassembled WGS sequence"/>
</dbReference>
<evidence type="ECO:0000313" key="3">
    <source>
        <dbReference type="Proteomes" id="UP001145742"/>
    </source>
</evidence>
<accession>A0ABQ9DDP3</accession>
<name>A0ABQ9DDP3_9PASS</name>
<gene>
    <name evidence="2" type="ORF">WISP_69992</name>
</gene>
<evidence type="ECO:0000256" key="1">
    <source>
        <dbReference type="SAM" id="MobiDB-lite"/>
    </source>
</evidence>
<sequence>MEEALPAASGGKCLAQWEWIGGFLAAAQDLTLFQVGLAQVMDLLHSSGAEQAYKGQSRGVKQSTLDSESQGPEFQSQWDCPLAVQSLPAIPSRQISDAQQGQPRQYRRL</sequence>
<feature type="region of interest" description="Disordered" evidence="1">
    <location>
        <begin position="51"/>
        <end position="76"/>
    </location>
</feature>
<dbReference type="EMBL" id="WHWB01033824">
    <property type="protein sequence ID" value="KAJ7416608.1"/>
    <property type="molecule type" value="Genomic_DNA"/>
</dbReference>
<reference evidence="2" key="1">
    <citation type="submission" date="2019-10" db="EMBL/GenBank/DDBJ databases">
        <authorList>
            <person name="Soares A.E.R."/>
            <person name="Aleixo A."/>
            <person name="Schneider P."/>
            <person name="Miyaki C.Y."/>
            <person name="Schneider M.P."/>
            <person name="Mello C."/>
            <person name="Vasconcelos A.T.R."/>
        </authorList>
    </citation>
    <scope>NUCLEOTIDE SEQUENCE</scope>
    <source>
        <tissue evidence="2">Muscle</tissue>
    </source>
</reference>
<feature type="compositionally biased region" description="Polar residues" evidence="1">
    <location>
        <begin position="59"/>
        <end position="76"/>
    </location>
</feature>
<evidence type="ECO:0000313" key="2">
    <source>
        <dbReference type="EMBL" id="KAJ7416608.1"/>
    </source>
</evidence>
<proteinExistence type="predicted"/>
<keyword evidence="3" id="KW-1185">Reference proteome</keyword>
<organism evidence="2 3">
    <name type="scientific">Willisornis vidua</name>
    <name type="common">Xingu scale-backed antbird</name>
    <dbReference type="NCBI Taxonomy" id="1566151"/>
    <lineage>
        <taxon>Eukaryota</taxon>
        <taxon>Metazoa</taxon>
        <taxon>Chordata</taxon>
        <taxon>Craniata</taxon>
        <taxon>Vertebrata</taxon>
        <taxon>Euteleostomi</taxon>
        <taxon>Archelosauria</taxon>
        <taxon>Archosauria</taxon>
        <taxon>Dinosauria</taxon>
        <taxon>Saurischia</taxon>
        <taxon>Theropoda</taxon>
        <taxon>Coelurosauria</taxon>
        <taxon>Aves</taxon>
        <taxon>Neognathae</taxon>
        <taxon>Neoaves</taxon>
        <taxon>Telluraves</taxon>
        <taxon>Australaves</taxon>
        <taxon>Passeriformes</taxon>
        <taxon>Thamnophilidae</taxon>
        <taxon>Willisornis</taxon>
    </lineage>
</organism>